<reference evidence="3 4" key="1">
    <citation type="journal article" date="2008" name="Nature">
        <title>The Phaeodactylum genome reveals the evolutionary history of diatom genomes.</title>
        <authorList>
            <person name="Bowler C."/>
            <person name="Allen A.E."/>
            <person name="Badger J.H."/>
            <person name="Grimwood J."/>
            <person name="Jabbari K."/>
            <person name="Kuo A."/>
            <person name="Maheswari U."/>
            <person name="Martens C."/>
            <person name="Maumus F."/>
            <person name="Otillar R.P."/>
            <person name="Rayko E."/>
            <person name="Salamov A."/>
            <person name="Vandepoele K."/>
            <person name="Beszteri B."/>
            <person name="Gruber A."/>
            <person name="Heijde M."/>
            <person name="Katinka M."/>
            <person name="Mock T."/>
            <person name="Valentin K."/>
            <person name="Verret F."/>
            <person name="Berges J.A."/>
            <person name="Brownlee C."/>
            <person name="Cadoret J.P."/>
            <person name="Chiovitti A."/>
            <person name="Choi C.J."/>
            <person name="Coesel S."/>
            <person name="De Martino A."/>
            <person name="Detter J.C."/>
            <person name="Durkin C."/>
            <person name="Falciatore A."/>
            <person name="Fournet J."/>
            <person name="Haruta M."/>
            <person name="Huysman M.J."/>
            <person name="Jenkins B.D."/>
            <person name="Jiroutova K."/>
            <person name="Jorgensen R.E."/>
            <person name="Joubert Y."/>
            <person name="Kaplan A."/>
            <person name="Kroger N."/>
            <person name="Kroth P.G."/>
            <person name="La Roche J."/>
            <person name="Lindquist E."/>
            <person name="Lommer M."/>
            <person name="Martin-Jezequel V."/>
            <person name="Lopez P.J."/>
            <person name="Lucas S."/>
            <person name="Mangogna M."/>
            <person name="McGinnis K."/>
            <person name="Medlin L.K."/>
            <person name="Montsant A."/>
            <person name="Oudot-Le Secq M.P."/>
            <person name="Napoli C."/>
            <person name="Obornik M."/>
            <person name="Parker M.S."/>
            <person name="Petit J.L."/>
            <person name="Porcel B.M."/>
            <person name="Poulsen N."/>
            <person name="Robison M."/>
            <person name="Rychlewski L."/>
            <person name="Rynearson T.A."/>
            <person name="Schmutz J."/>
            <person name="Shapiro H."/>
            <person name="Siaut M."/>
            <person name="Stanley M."/>
            <person name="Sussman M.R."/>
            <person name="Taylor A.R."/>
            <person name="Vardi A."/>
            <person name="von Dassow P."/>
            <person name="Vyverman W."/>
            <person name="Willis A."/>
            <person name="Wyrwicz L.S."/>
            <person name="Rokhsar D.S."/>
            <person name="Weissenbach J."/>
            <person name="Armbrust E.V."/>
            <person name="Green B.R."/>
            <person name="Van de Peer Y."/>
            <person name="Grigoriev I.V."/>
        </authorList>
    </citation>
    <scope>NUCLEOTIDE SEQUENCE [LARGE SCALE GENOMIC DNA]</scope>
    <source>
        <strain evidence="3 4">CCAP 1055/1</strain>
    </source>
</reference>
<dbReference type="EMBL" id="CM000624">
    <property type="protein sequence ID" value="EEC44389.1"/>
    <property type="molecule type" value="Genomic_DNA"/>
</dbReference>
<dbReference type="SMART" id="SM00582">
    <property type="entry name" value="RPR"/>
    <property type="match status" value="1"/>
</dbReference>
<evidence type="ECO:0000313" key="3">
    <source>
        <dbReference type="EMBL" id="EEC44389.1"/>
    </source>
</evidence>
<feature type="compositionally biased region" description="Polar residues" evidence="1">
    <location>
        <begin position="184"/>
        <end position="194"/>
    </location>
</feature>
<dbReference type="Gene3D" id="1.25.40.90">
    <property type="match status" value="1"/>
</dbReference>
<reference evidence="4" key="2">
    <citation type="submission" date="2008-08" db="EMBL/GenBank/DDBJ databases">
        <authorList>
            <consortium name="Diatom Consortium"/>
            <person name="Grigoriev I."/>
            <person name="Grimwood J."/>
            <person name="Kuo A."/>
            <person name="Otillar R.P."/>
            <person name="Salamov A."/>
            <person name="Detter J.C."/>
            <person name="Lindquist E."/>
            <person name="Shapiro H."/>
            <person name="Lucas S."/>
            <person name="Glavina del Rio T."/>
            <person name="Pitluck S."/>
            <person name="Rokhsar D."/>
            <person name="Bowler C."/>
        </authorList>
    </citation>
    <scope>GENOME REANNOTATION</scope>
    <source>
        <strain evidence="4">CCAP 1055/1</strain>
    </source>
</reference>
<dbReference type="HOGENOM" id="CLU_629257_0_0_1"/>
<evidence type="ECO:0000259" key="2">
    <source>
        <dbReference type="SMART" id="SM00582"/>
    </source>
</evidence>
<dbReference type="InterPro" id="IPR008942">
    <property type="entry name" value="ENTH_VHS"/>
</dbReference>
<name>B7GAK8_PHATC</name>
<dbReference type="OMA" id="KEWDDAN"/>
<dbReference type="InterPro" id="IPR006569">
    <property type="entry name" value="CID_dom"/>
</dbReference>
<dbReference type="GeneID" id="7195922"/>
<evidence type="ECO:0000313" key="4">
    <source>
        <dbReference type="Proteomes" id="UP000000759"/>
    </source>
</evidence>
<gene>
    <name evidence="3" type="ORF">PHATRDRAFT_49436</name>
</gene>
<evidence type="ECO:0000256" key="1">
    <source>
        <dbReference type="SAM" id="MobiDB-lite"/>
    </source>
</evidence>
<dbReference type="PaxDb" id="2850-Phatr49436"/>
<dbReference type="Pfam" id="PF04818">
    <property type="entry name" value="CID"/>
    <property type="match status" value="1"/>
</dbReference>
<feature type="domain" description="CID" evidence="2">
    <location>
        <begin position="9"/>
        <end position="146"/>
    </location>
</feature>
<feature type="region of interest" description="Disordered" evidence="1">
    <location>
        <begin position="171"/>
        <end position="214"/>
    </location>
</feature>
<proteinExistence type="predicted"/>
<dbReference type="Proteomes" id="UP000000759">
    <property type="component" value="Chromosome 22"/>
</dbReference>
<organism evidence="3 4">
    <name type="scientific">Phaeodactylum tricornutum (strain CCAP 1055/1)</name>
    <dbReference type="NCBI Taxonomy" id="556484"/>
    <lineage>
        <taxon>Eukaryota</taxon>
        <taxon>Sar</taxon>
        <taxon>Stramenopiles</taxon>
        <taxon>Ochrophyta</taxon>
        <taxon>Bacillariophyta</taxon>
        <taxon>Bacillariophyceae</taxon>
        <taxon>Bacillariophycidae</taxon>
        <taxon>Naviculales</taxon>
        <taxon>Phaeodactylaceae</taxon>
        <taxon>Phaeodactylum</taxon>
    </lineage>
</organism>
<dbReference type="AlphaFoldDB" id="B7GAK8"/>
<dbReference type="OrthoDB" id="44483at2759"/>
<dbReference type="eggNOG" id="ENOG502SR52">
    <property type="taxonomic scope" value="Eukaryota"/>
</dbReference>
<feature type="region of interest" description="Disordered" evidence="1">
    <location>
        <begin position="413"/>
        <end position="436"/>
    </location>
</feature>
<protein>
    <recommendedName>
        <fullName evidence="2">CID domain-containing protein</fullName>
    </recommendedName>
</protein>
<dbReference type="RefSeq" id="XP_002184211.1">
    <property type="nucleotide sequence ID" value="XM_002184175.1"/>
</dbReference>
<dbReference type="InParanoid" id="B7GAK8"/>
<keyword evidence="4" id="KW-1185">Reference proteome</keyword>
<dbReference type="KEGG" id="pti:PHATRDRAFT_49436"/>
<sequence length="436" mass="47656">MEDSSWGQKLQVKLSTLSEASSNESLQTLAKWIGFNRKHHDAFCAVLKTALTPGGSASAVSSKQQLNLFKVLSMVLLLEKGNTKKWDRFAELRIAVGESVILPAVEQQPTILDASVKDALPTMLKEWDDANVFGGPTLIHQIRKQLEGQSPPETVGDAVSKEMPIVEAAAPAQVDEAEAKQDTASENPHSSPSLKASVGVEDKETPADQGMIEPEGSKNTVVAADEPTVTYDFESSGTEPKKVAPKDFLEPSRPIATLQIARDLRNDSAVQLSALLSSLPEDIRKVCADAAESEASLVELEDVRARDFAVRTNEALIDMDVAEQIANVRTYRRIVQQIRQARQSLLTLVLQSRCQFGADEAAEAFLNADRAKEELRKRKQILVDAMELEGIDPQDESDTKNATEEIKLAPLSWYNPEGKTNEPDAKRIKAVSSSVT</sequence>
<accession>B7GAK8</accession>